<dbReference type="RefSeq" id="WP_048006181.1">
    <property type="nucleotide sequence ID" value="NZ_CAXQIX010000028.1"/>
</dbReference>
<proteinExistence type="predicted"/>
<dbReference type="Proteomes" id="UP000076510">
    <property type="component" value="Unassembled WGS sequence"/>
</dbReference>
<sequence length="68" mass="8001">MSISFELIKDKVEFFEAADLSTLEKNISEQIELNQSIMLRVHHVQHHVTVDEHGRRLYTAVVHFKLNQ</sequence>
<dbReference type="AlphaFoldDB" id="A0A0J5S9F1"/>
<dbReference type="Pfam" id="PF10750">
    <property type="entry name" value="DUF2536"/>
    <property type="match status" value="1"/>
</dbReference>
<organism evidence="1 2">
    <name type="scientific">Rossellomorea marisflavi</name>
    <dbReference type="NCBI Taxonomy" id="189381"/>
    <lineage>
        <taxon>Bacteria</taxon>
        <taxon>Bacillati</taxon>
        <taxon>Bacillota</taxon>
        <taxon>Bacilli</taxon>
        <taxon>Bacillales</taxon>
        <taxon>Bacillaceae</taxon>
        <taxon>Rossellomorea</taxon>
    </lineage>
</organism>
<reference evidence="2" key="1">
    <citation type="submission" date="2016-01" db="EMBL/GenBank/DDBJ databases">
        <title>Whole genome sequencing of Bhargavaea cecembensis T14.</title>
        <authorList>
            <person name="Hong K.W."/>
        </authorList>
    </citation>
    <scope>NUCLEOTIDE SEQUENCE [LARGE SCALE GENOMIC DNA]</scope>
    <source>
        <strain evidence="2">M19</strain>
    </source>
</reference>
<comment type="caution">
    <text evidence="1">The sequence shown here is derived from an EMBL/GenBank/DDBJ whole genome shotgun (WGS) entry which is preliminary data.</text>
</comment>
<dbReference type="PATRIC" id="fig|189381.10.peg.3198"/>
<dbReference type="EMBL" id="LQQY01000034">
    <property type="protein sequence ID" value="KZE45879.1"/>
    <property type="molecule type" value="Genomic_DNA"/>
</dbReference>
<evidence type="ECO:0000313" key="1">
    <source>
        <dbReference type="EMBL" id="KZE45879.1"/>
    </source>
</evidence>
<protein>
    <submittedName>
        <fullName evidence="1">Uncharacterized protein</fullName>
    </submittedName>
</protein>
<name>A0A0J5S9F1_9BACI</name>
<gene>
    <name evidence="1" type="ORF">AV649_06890</name>
</gene>
<evidence type="ECO:0000313" key="2">
    <source>
        <dbReference type="Proteomes" id="UP000076510"/>
    </source>
</evidence>
<dbReference type="OrthoDB" id="2454327at2"/>
<dbReference type="InterPro" id="IPR019686">
    <property type="entry name" value="DUF2536"/>
</dbReference>
<accession>A0A0J5S9F1</accession>